<evidence type="ECO:0000256" key="8">
    <source>
        <dbReference type="SAM" id="MobiDB-lite"/>
    </source>
</evidence>
<keyword evidence="7" id="KW-0862">Zinc</keyword>
<feature type="domain" description="Prenyltransferase alpha-alpha toroid" evidence="9">
    <location>
        <begin position="280"/>
        <end position="343"/>
    </location>
</feature>
<dbReference type="GO" id="GO:0005953">
    <property type="term" value="C:CAAX-protein geranylgeranyltransferase complex"/>
    <property type="evidence" value="ECO:0007669"/>
    <property type="project" value="TreeGrafter"/>
</dbReference>
<accession>G4TTX9</accession>
<comment type="caution">
    <text evidence="10">The sequence shown here is derived from an EMBL/GenBank/DDBJ whole genome shotgun (WGS) entry which is preliminary data.</text>
</comment>
<gene>
    <name evidence="10" type="ORF">PIIN_08730</name>
</gene>
<dbReference type="STRING" id="1109443.G4TTX9"/>
<dbReference type="OrthoDB" id="24893at2759"/>
<feature type="region of interest" description="Disordered" evidence="8">
    <location>
        <begin position="200"/>
        <end position="220"/>
    </location>
</feature>
<dbReference type="InterPro" id="IPR008930">
    <property type="entry name" value="Terpenoid_cyclase/PrenylTrfase"/>
</dbReference>
<dbReference type="InParanoid" id="G4TTX9"/>
<comment type="cofactor">
    <cofactor evidence="1">
        <name>Zn(2+)</name>
        <dbReference type="ChEBI" id="CHEBI:29105"/>
    </cofactor>
</comment>
<proteinExistence type="inferred from homology"/>
<evidence type="ECO:0000256" key="5">
    <source>
        <dbReference type="ARBA" id="ARBA00022723"/>
    </source>
</evidence>
<feature type="domain" description="Prenyltransferase alpha-alpha toroid" evidence="9">
    <location>
        <begin position="53"/>
        <end position="210"/>
    </location>
</feature>
<dbReference type="InterPro" id="IPR001330">
    <property type="entry name" value="Prenyltrans"/>
</dbReference>
<evidence type="ECO:0000259" key="9">
    <source>
        <dbReference type="Pfam" id="PF00432"/>
    </source>
</evidence>
<dbReference type="PANTHER" id="PTHR11774:SF4">
    <property type="entry name" value="GERANYLGERANYL TRANSFERASE TYPE-1 SUBUNIT BETA"/>
    <property type="match status" value="1"/>
</dbReference>
<evidence type="ECO:0000256" key="3">
    <source>
        <dbReference type="ARBA" id="ARBA00022602"/>
    </source>
</evidence>
<dbReference type="Gene3D" id="1.50.10.20">
    <property type="match status" value="2"/>
</dbReference>
<organism evidence="10 11">
    <name type="scientific">Serendipita indica (strain DSM 11827)</name>
    <name type="common">Root endophyte fungus</name>
    <name type="synonym">Piriformospora indica</name>
    <dbReference type="NCBI Taxonomy" id="1109443"/>
    <lineage>
        <taxon>Eukaryota</taxon>
        <taxon>Fungi</taxon>
        <taxon>Dikarya</taxon>
        <taxon>Basidiomycota</taxon>
        <taxon>Agaricomycotina</taxon>
        <taxon>Agaricomycetes</taxon>
        <taxon>Sebacinales</taxon>
        <taxon>Serendipitaceae</taxon>
        <taxon>Serendipita</taxon>
    </lineage>
</organism>
<dbReference type="GO" id="GO:0046872">
    <property type="term" value="F:metal ion binding"/>
    <property type="evidence" value="ECO:0007669"/>
    <property type="project" value="UniProtKB-KW"/>
</dbReference>
<keyword evidence="11" id="KW-1185">Reference proteome</keyword>
<dbReference type="Pfam" id="PF00432">
    <property type="entry name" value="Prenyltrans"/>
    <property type="match status" value="2"/>
</dbReference>
<keyword evidence="6" id="KW-0677">Repeat</keyword>
<reference evidence="10 11" key="1">
    <citation type="journal article" date="2011" name="PLoS Pathog.">
        <title>Endophytic Life Strategies Decoded by Genome and Transcriptome Analyses of the Mutualistic Root Symbiont Piriformospora indica.</title>
        <authorList>
            <person name="Zuccaro A."/>
            <person name="Lahrmann U."/>
            <person name="Guldener U."/>
            <person name="Langen G."/>
            <person name="Pfiffi S."/>
            <person name="Biedenkopf D."/>
            <person name="Wong P."/>
            <person name="Samans B."/>
            <person name="Grimm C."/>
            <person name="Basiewicz M."/>
            <person name="Murat C."/>
            <person name="Martin F."/>
            <person name="Kogel K.H."/>
        </authorList>
    </citation>
    <scope>NUCLEOTIDE SEQUENCE [LARGE SCALE GENOMIC DNA]</scope>
    <source>
        <strain evidence="10 11">DSM 11827</strain>
    </source>
</reference>
<protein>
    <submittedName>
        <fullName evidence="10">Related to Type I protein geranylgeranyltransferase beta subunit</fullName>
    </submittedName>
</protein>
<name>G4TTX9_SERID</name>
<dbReference type="SUPFAM" id="SSF48239">
    <property type="entry name" value="Terpenoid cyclases/Protein prenyltransferases"/>
    <property type="match status" value="2"/>
</dbReference>
<evidence type="ECO:0000256" key="7">
    <source>
        <dbReference type="ARBA" id="ARBA00022833"/>
    </source>
</evidence>
<comment type="similarity">
    <text evidence="2">Belongs to the protein prenyltransferase subunit beta family.</text>
</comment>
<dbReference type="OMA" id="RWCLMRQ"/>
<dbReference type="HOGENOM" id="CLU_028946_2_2_1"/>
<dbReference type="eggNOG" id="KOG0367">
    <property type="taxonomic scope" value="Eukaryota"/>
</dbReference>
<keyword evidence="5" id="KW-0479">Metal-binding</keyword>
<sequence length="372" mass="41669">MATPTPKAVLERAHVACSIRFLRQGLPRSAIDNDQARPVLFAAIPDICSHLISLVIAFYCLATLDLLGGVSDAISENEQADWRTWLWEQQKTGPWGTGFRGSPYTNQPSPSKYDPPFLIMTYAAILSLAILRDPLDKLDRAGILKYLHLSQREDGSFKLYPSSEEYDLRMTYCAFAICAMLDDWSAIDLDKAAYEGGYGQEPHNEAHGGLSPDLRHRHPRSSFPVIIPRIVPRPSKRRERRQVPTSVCSRPSSERRRCVGYCITRGAGLQDVRIKNQMHVIASGAILGHGDLVNTSANADFLLKCQFKFGGIRKDPESSPDPYHTYLGLASLTILSREEMNLSAFETLDASLNTTFTTRKWLRDHLWSNTSS</sequence>
<evidence type="ECO:0000256" key="6">
    <source>
        <dbReference type="ARBA" id="ARBA00022737"/>
    </source>
</evidence>
<evidence type="ECO:0000313" key="10">
    <source>
        <dbReference type="EMBL" id="CCA74772.1"/>
    </source>
</evidence>
<evidence type="ECO:0000313" key="11">
    <source>
        <dbReference type="Proteomes" id="UP000007148"/>
    </source>
</evidence>
<dbReference type="Proteomes" id="UP000007148">
    <property type="component" value="Unassembled WGS sequence"/>
</dbReference>
<keyword evidence="4 10" id="KW-0808">Transferase</keyword>
<evidence type="ECO:0000256" key="1">
    <source>
        <dbReference type="ARBA" id="ARBA00001947"/>
    </source>
</evidence>
<dbReference type="GO" id="GO:0004662">
    <property type="term" value="F:CAAX-protein geranylgeranyltransferase activity"/>
    <property type="evidence" value="ECO:0007669"/>
    <property type="project" value="TreeGrafter"/>
</dbReference>
<keyword evidence="3" id="KW-0637">Prenyltransferase</keyword>
<evidence type="ECO:0000256" key="4">
    <source>
        <dbReference type="ARBA" id="ARBA00022679"/>
    </source>
</evidence>
<dbReference type="EMBL" id="CAFZ01000353">
    <property type="protein sequence ID" value="CCA74772.1"/>
    <property type="molecule type" value="Genomic_DNA"/>
</dbReference>
<dbReference type="PANTHER" id="PTHR11774">
    <property type="entry name" value="GERANYLGERANYL TRANSFERASE TYPE BETA SUBUNIT"/>
    <property type="match status" value="1"/>
</dbReference>
<dbReference type="InterPro" id="IPR045089">
    <property type="entry name" value="PGGT1B-like"/>
</dbReference>
<evidence type="ECO:0000256" key="2">
    <source>
        <dbReference type="ARBA" id="ARBA00010497"/>
    </source>
</evidence>
<dbReference type="AlphaFoldDB" id="G4TTX9"/>